<feature type="transmembrane region" description="Helical" evidence="5">
    <location>
        <begin position="134"/>
        <end position="152"/>
    </location>
</feature>
<feature type="transmembrane region" description="Helical" evidence="5">
    <location>
        <begin position="66"/>
        <end position="86"/>
    </location>
</feature>
<dbReference type="Proteomes" id="UP000009222">
    <property type="component" value="Chromosome"/>
</dbReference>
<evidence type="ECO:0000256" key="3">
    <source>
        <dbReference type="ARBA" id="ARBA00022989"/>
    </source>
</evidence>
<reference evidence="7 8" key="2">
    <citation type="journal article" date="2011" name="ISME J.">
        <title>RNA-seq reveals cooperative metabolic interactions between two termite-gut spirochete species in co-culture.</title>
        <authorList>
            <person name="Rosenthal A.Z."/>
            <person name="Matson E.G."/>
            <person name="Eldar A."/>
            <person name="Leadbetter J.R."/>
        </authorList>
    </citation>
    <scope>NUCLEOTIDE SEQUENCE [LARGE SCALE GENOMIC DNA]</scope>
    <source>
        <strain evidence="8">ATCC BAA-888 / DSM 13862 / ZAS-9</strain>
    </source>
</reference>
<dbReference type="OrthoDB" id="9771198at2"/>
<comment type="subcellular location">
    <subcellularLocation>
        <location evidence="1">Membrane</location>
        <topology evidence="1">Multi-pass membrane protein</topology>
    </subcellularLocation>
</comment>
<feature type="transmembrane region" description="Helical" evidence="5">
    <location>
        <begin position="184"/>
        <end position="203"/>
    </location>
</feature>
<dbReference type="CDD" id="cd07042">
    <property type="entry name" value="STAS_SulP_like_sulfate_transporter"/>
    <property type="match status" value="1"/>
</dbReference>
<dbReference type="InParanoid" id="F5YCH6"/>
<dbReference type="InterPro" id="IPR002645">
    <property type="entry name" value="STAS_dom"/>
</dbReference>
<dbReference type="GO" id="GO:0016020">
    <property type="term" value="C:membrane"/>
    <property type="evidence" value="ECO:0007669"/>
    <property type="project" value="UniProtKB-SubCell"/>
</dbReference>
<feature type="transmembrane region" description="Helical" evidence="5">
    <location>
        <begin position="343"/>
        <end position="371"/>
    </location>
</feature>
<dbReference type="Pfam" id="PF00916">
    <property type="entry name" value="Sulfate_transp"/>
    <property type="match status" value="1"/>
</dbReference>
<protein>
    <submittedName>
        <fullName evidence="7">Sulfate permease</fullName>
    </submittedName>
</protein>
<dbReference type="InterPro" id="IPR011547">
    <property type="entry name" value="SLC26A/SulP_dom"/>
</dbReference>
<dbReference type="STRING" id="545695.TREAZ_2834"/>
<evidence type="ECO:0000256" key="1">
    <source>
        <dbReference type="ARBA" id="ARBA00004141"/>
    </source>
</evidence>
<feature type="transmembrane region" description="Helical" evidence="5">
    <location>
        <begin position="391"/>
        <end position="422"/>
    </location>
</feature>
<dbReference type="eggNOG" id="COG0659">
    <property type="taxonomic scope" value="Bacteria"/>
</dbReference>
<keyword evidence="8" id="KW-1185">Reference proteome</keyword>
<proteinExistence type="predicted"/>
<reference evidence="8" key="1">
    <citation type="submission" date="2009-12" db="EMBL/GenBank/DDBJ databases">
        <title>Complete sequence of Treponema azotonutricium strain ZAS-9.</title>
        <authorList>
            <person name="Tetu S.G."/>
            <person name="Matson E."/>
            <person name="Ren Q."/>
            <person name="Seshadri R."/>
            <person name="Elbourne L."/>
            <person name="Hassan K.A."/>
            <person name="Durkin A."/>
            <person name="Radune D."/>
            <person name="Mohamoud Y."/>
            <person name="Shay R."/>
            <person name="Jin S."/>
            <person name="Zhang X."/>
            <person name="Lucey K."/>
            <person name="Ballor N.R."/>
            <person name="Ottesen E."/>
            <person name="Rosenthal R."/>
            <person name="Allen A."/>
            <person name="Leadbetter J.R."/>
            <person name="Paulsen I.T."/>
        </authorList>
    </citation>
    <scope>NUCLEOTIDE SEQUENCE [LARGE SCALE GENOMIC DNA]</scope>
    <source>
        <strain evidence="8">ATCC BAA-888 / DSM 13862 / ZAS-9</strain>
    </source>
</reference>
<keyword evidence="4 5" id="KW-0472">Membrane</keyword>
<feature type="domain" description="STAS" evidence="6">
    <location>
        <begin position="450"/>
        <end position="559"/>
    </location>
</feature>
<dbReference type="GO" id="GO:0055085">
    <property type="term" value="P:transmembrane transport"/>
    <property type="evidence" value="ECO:0007669"/>
    <property type="project" value="InterPro"/>
</dbReference>
<feature type="transmembrane region" description="Helical" evidence="5">
    <location>
        <begin position="92"/>
        <end position="122"/>
    </location>
</feature>
<feature type="transmembrane region" description="Helical" evidence="5">
    <location>
        <begin position="38"/>
        <end position="59"/>
    </location>
</feature>
<evidence type="ECO:0000313" key="7">
    <source>
        <dbReference type="EMBL" id="AEF80580.1"/>
    </source>
</evidence>
<dbReference type="SUPFAM" id="SSF52091">
    <property type="entry name" value="SpoIIaa-like"/>
    <property type="match status" value="1"/>
</dbReference>
<dbReference type="AlphaFoldDB" id="F5YCH6"/>
<evidence type="ECO:0000259" key="6">
    <source>
        <dbReference type="PROSITE" id="PS50801"/>
    </source>
</evidence>
<dbReference type="FunCoup" id="F5YCH6">
    <property type="interactions" value="170"/>
</dbReference>
<organism evidence="7 8">
    <name type="scientific">Leadbettera azotonutricia (strain ATCC BAA-888 / DSM 13862 / ZAS-9)</name>
    <name type="common">Treponema azotonutricium</name>
    <dbReference type="NCBI Taxonomy" id="545695"/>
    <lineage>
        <taxon>Bacteria</taxon>
        <taxon>Pseudomonadati</taxon>
        <taxon>Spirochaetota</taxon>
        <taxon>Spirochaetia</taxon>
        <taxon>Spirochaetales</taxon>
        <taxon>Breznakiellaceae</taxon>
        <taxon>Leadbettera</taxon>
    </lineage>
</organism>
<dbReference type="Gene3D" id="3.30.750.24">
    <property type="entry name" value="STAS domain"/>
    <property type="match status" value="1"/>
</dbReference>
<dbReference type="Pfam" id="PF01740">
    <property type="entry name" value="STAS"/>
    <property type="match status" value="1"/>
</dbReference>
<keyword evidence="2 5" id="KW-0812">Transmembrane</keyword>
<dbReference type="PANTHER" id="PTHR11814">
    <property type="entry name" value="SULFATE TRANSPORTER"/>
    <property type="match status" value="1"/>
</dbReference>
<accession>F5YCH6</accession>
<name>F5YCH6_LEAAZ</name>
<dbReference type="EMBL" id="CP001841">
    <property type="protein sequence ID" value="AEF80580.1"/>
    <property type="molecule type" value="Genomic_DNA"/>
</dbReference>
<evidence type="ECO:0000256" key="2">
    <source>
        <dbReference type="ARBA" id="ARBA00022692"/>
    </source>
</evidence>
<evidence type="ECO:0000313" key="8">
    <source>
        <dbReference type="Proteomes" id="UP000009222"/>
    </source>
</evidence>
<dbReference type="InterPro" id="IPR001902">
    <property type="entry name" value="SLC26A/SulP_fam"/>
</dbReference>
<feature type="transmembrane region" description="Helical" evidence="5">
    <location>
        <begin position="210"/>
        <end position="228"/>
    </location>
</feature>
<dbReference type="PROSITE" id="PS50801">
    <property type="entry name" value="STAS"/>
    <property type="match status" value="1"/>
</dbReference>
<sequence length="559" mass="59124">MPNFNLVSLKDFIPRSFEIFSRKNGKGYDWASFGKDCLAGVTVGVVALPLAMAFSISAGGTPAQGLYTAITAGFLVSFLGGSKFQIGGPTGAFVVIIFGIIAKHGMAGLATAGILAGVILIIMGLTGLGRFIKFIPYPVTTGFTTGIGLLIFSQQVKDFFGLSPAASSPEFIHMWGGYIKSINTISPVTLGLGLGTMTVILLIKKFYPRIPAAVVGIIAAAVACKVLSLPAETIGMRFGAIPQSLPRPELPAFSFALIREVLPDSLAIALLAAIESLLSAVVADGMSGDRHNGNMELVAQGFGNIASILFGGIPATGAIARTATNIKAGAASPVAGMIHALTLLLFILFLAPLASAVPLASLSAVLIIVSWDMSNIPRFVRILYKAPKSDALVLLTTFALTVLVDLTFAVEAGVVLAAFLFMRRMMEVTDIRPDGHRIGDEIVYGKPDEAAAKPKAPKNIEIYEITGPFFFGVADSLQRILMGIEKKPKTFVLRMRDVPAVDSTGIAALESFLAQCRHRKINLILCEIREQPRKALEKSGFIEELGPANLCGTLEEALA</sequence>
<dbReference type="KEGG" id="taz:TREAZ_2834"/>
<evidence type="ECO:0000256" key="5">
    <source>
        <dbReference type="SAM" id="Phobius"/>
    </source>
</evidence>
<keyword evidence="3 5" id="KW-1133">Transmembrane helix</keyword>
<dbReference type="InterPro" id="IPR036513">
    <property type="entry name" value="STAS_dom_sf"/>
</dbReference>
<dbReference type="HOGENOM" id="CLU_003182_13_1_12"/>
<gene>
    <name evidence="7" type="ordered locus">TREAZ_2834</name>
</gene>
<dbReference type="RefSeq" id="WP_015712704.1">
    <property type="nucleotide sequence ID" value="NC_015577.1"/>
</dbReference>
<evidence type="ECO:0000256" key="4">
    <source>
        <dbReference type="ARBA" id="ARBA00023136"/>
    </source>
</evidence>